<keyword evidence="3" id="KW-1185">Reference proteome</keyword>
<evidence type="ECO:0000313" key="2">
    <source>
        <dbReference type="EMBL" id="KAK2943198.1"/>
    </source>
</evidence>
<evidence type="ECO:0000256" key="1">
    <source>
        <dbReference type="SAM" id="MobiDB-lite"/>
    </source>
</evidence>
<organism evidence="2 3">
    <name type="scientific">Blattamonas nauphoetae</name>
    <dbReference type="NCBI Taxonomy" id="2049346"/>
    <lineage>
        <taxon>Eukaryota</taxon>
        <taxon>Metamonada</taxon>
        <taxon>Preaxostyla</taxon>
        <taxon>Oxymonadida</taxon>
        <taxon>Blattamonas</taxon>
    </lineage>
</organism>
<comment type="caution">
    <text evidence="2">The sequence shown here is derived from an EMBL/GenBank/DDBJ whole genome shotgun (WGS) entry which is preliminary data.</text>
</comment>
<sequence length="426" mass="48890">MQIVRCRHQPQTHLVEGVLGSGIVETLCTRIESEDESEKESGSVDVLPTLVVLDQLCSGLRSHIDNEQHSKSINKKNEEWKEDSFSLTRRCGFALARIEKAVLMLEKRVGGKMDCDSKTRTIQKEVGGMIVRHFRSSIQSCEKEIGSIGIDLAAVRREMEQEREKAKREMDDKMRQMEMREKEREMASRRAEEERQREFTRKMREMEEMKRMNEKWIEKGRQQEEKENEERKREEEVRRKNVKKGAAAIEVFQLGKVTLAGNVFTQTKGGNFCLLPHSFGAVVVRITFIIRAICHTYYFGLISTDLTEQVKTGQKTFMEMKGGAGWNCYSNYRFSEQNDQRSHSKSACKAGAVGQRVVMEADGREGKRTLKLSQDGETQPVFFSNIPVPFRFVVLPYFEGNSVEIVSTEVLREPSMVGGSDEVKMD</sequence>
<gene>
    <name evidence="2" type="ORF">BLNAU_21878</name>
</gene>
<dbReference type="Proteomes" id="UP001281761">
    <property type="component" value="Unassembled WGS sequence"/>
</dbReference>
<proteinExistence type="predicted"/>
<dbReference type="EMBL" id="JARBJD010000357">
    <property type="protein sequence ID" value="KAK2943198.1"/>
    <property type="molecule type" value="Genomic_DNA"/>
</dbReference>
<evidence type="ECO:0000313" key="3">
    <source>
        <dbReference type="Proteomes" id="UP001281761"/>
    </source>
</evidence>
<feature type="region of interest" description="Disordered" evidence="1">
    <location>
        <begin position="217"/>
        <end position="236"/>
    </location>
</feature>
<protein>
    <submittedName>
        <fullName evidence="2">Uncharacterized protein</fullName>
    </submittedName>
</protein>
<reference evidence="2 3" key="1">
    <citation type="journal article" date="2022" name="bioRxiv">
        <title>Genomics of Preaxostyla Flagellates Illuminates Evolutionary Transitions and the Path Towards Mitochondrial Loss.</title>
        <authorList>
            <person name="Novak L.V.F."/>
            <person name="Treitli S.C."/>
            <person name="Pyrih J."/>
            <person name="Halakuc P."/>
            <person name="Pipaliya S.V."/>
            <person name="Vacek V."/>
            <person name="Brzon O."/>
            <person name="Soukal P."/>
            <person name="Eme L."/>
            <person name="Dacks J.B."/>
            <person name="Karnkowska A."/>
            <person name="Elias M."/>
            <person name="Hampl V."/>
        </authorList>
    </citation>
    <scope>NUCLEOTIDE SEQUENCE [LARGE SCALE GENOMIC DNA]</scope>
    <source>
        <strain evidence="2">NAU3</strain>
        <tissue evidence="2">Gut</tissue>
    </source>
</reference>
<accession>A0ABQ9WV45</accession>
<name>A0ABQ9WV45_9EUKA</name>